<sequence length="100" mass="10916">MCACKFSCTRKNTGSDTLNNEVSEPSLSQRTSKPAPQHPITSSSSDEPQLEPVLPGVQNRVCSRPSCGGSANVNNIVILIIIHLSSSNCYYPNILSRRRR</sequence>
<evidence type="ECO:0000256" key="1">
    <source>
        <dbReference type="SAM" id="MobiDB-lite"/>
    </source>
</evidence>
<feature type="region of interest" description="Disordered" evidence="1">
    <location>
        <begin position="1"/>
        <end position="55"/>
    </location>
</feature>
<proteinExistence type="predicted"/>
<accession>A0AAU9U4G1</accession>
<reference evidence="2" key="1">
    <citation type="submission" date="2022-03" db="EMBL/GenBank/DDBJ databases">
        <authorList>
            <person name="Tunstrom K."/>
        </authorList>
    </citation>
    <scope>NUCLEOTIDE SEQUENCE</scope>
</reference>
<feature type="compositionally biased region" description="Polar residues" evidence="1">
    <location>
        <begin position="9"/>
        <end position="47"/>
    </location>
</feature>
<comment type="caution">
    <text evidence="2">The sequence shown here is derived from an EMBL/GenBank/DDBJ whole genome shotgun (WGS) entry which is preliminary data.</text>
</comment>
<keyword evidence="3" id="KW-1185">Reference proteome</keyword>
<name>A0AAU9U4G1_EUPED</name>
<dbReference type="Proteomes" id="UP001153954">
    <property type="component" value="Unassembled WGS sequence"/>
</dbReference>
<organism evidence="2 3">
    <name type="scientific">Euphydryas editha</name>
    <name type="common">Edith's checkerspot</name>
    <dbReference type="NCBI Taxonomy" id="104508"/>
    <lineage>
        <taxon>Eukaryota</taxon>
        <taxon>Metazoa</taxon>
        <taxon>Ecdysozoa</taxon>
        <taxon>Arthropoda</taxon>
        <taxon>Hexapoda</taxon>
        <taxon>Insecta</taxon>
        <taxon>Pterygota</taxon>
        <taxon>Neoptera</taxon>
        <taxon>Endopterygota</taxon>
        <taxon>Lepidoptera</taxon>
        <taxon>Glossata</taxon>
        <taxon>Ditrysia</taxon>
        <taxon>Papilionoidea</taxon>
        <taxon>Nymphalidae</taxon>
        <taxon>Nymphalinae</taxon>
        <taxon>Euphydryas</taxon>
    </lineage>
</organism>
<protein>
    <submittedName>
        <fullName evidence="2">Uncharacterized protein</fullName>
    </submittedName>
</protein>
<evidence type="ECO:0000313" key="2">
    <source>
        <dbReference type="EMBL" id="CAH2094426.1"/>
    </source>
</evidence>
<dbReference type="EMBL" id="CAKOGL010000014">
    <property type="protein sequence ID" value="CAH2094426.1"/>
    <property type="molecule type" value="Genomic_DNA"/>
</dbReference>
<dbReference type="AlphaFoldDB" id="A0AAU9U4G1"/>
<evidence type="ECO:0000313" key="3">
    <source>
        <dbReference type="Proteomes" id="UP001153954"/>
    </source>
</evidence>
<gene>
    <name evidence="2" type="ORF">EEDITHA_LOCUS9991</name>
</gene>